<feature type="compositionally biased region" description="Low complexity" evidence="1">
    <location>
        <begin position="89"/>
        <end position="101"/>
    </location>
</feature>
<dbReference type="GeneID" id="108503161"/>
<name>A0A6J0I6W5_9PASS</name>
<dbReference type="Proteomes" id="UP000504624">
    <property type="component" value="Unplaced"/>
</dbReference>
<proteinExistence type="predicted"/>
<evidence type="ECO:0000313" key="3">
    <source>
        <dbReference type="RefSeq" id="XP_017682397.1"/>
    </source>
</evidence>
<evidence type="ECO:0000313" key="2">
    <source>
        <dbReference type="Proteomes" id="UP000504624"/>
    </source>
</evidence>
<organism evidence="2 3">
    <name type="scientific">Lepidothrix coronata</name>
    <name type="common">blue-crowned manakin</name>
    <dbReference type="NCBI Taxonomy" id="321398"/>
    <lineage>
        <taxon>Eukaryota</taxon>
        <taxon>Metazoa</taxon>
        <taxon>Chordata</taxon>
        <taxon>Craniata</taxon>
        <taxon>Vertebrata</taxon>
        <taxon>Euteleostomi</taxon>
        <taxon>Archelosauria</taxon>
        <taxon>Archosauria</taxon>
        <taxon>Dinosauria</taxon>
        <taxon>Saurischia</taxon>
        <taxon>Theropoda</taxon>
        <taxon>Coelurosauria</taxon>
        <taxon>Aves</taxon>
        <taxon>Neognathae</taxon>
        <taxon>Neoaves</taxon>
        <taxon>Telluraves</taxon>
        <taxon>Australaves</taxon>
        <taxon>Passeriformes</taxon>
        <taxon>Pipridae</taxon>
        <taxon>Lepidothrix</taxon>
    </lineage>
</organism>
<sequence>MPVGTGPFRAGHSPWGPAPGHRGRAVPPAGTPGPGTSSRGGLVGLGRTGGMDARVSCSTAGAPTPQRGLGTARAPAQLSSAQLGPAQLSSAEPSSARSSSAQDRTARHGPAQLSSSQPGLAQLGLARLSSAQSSLAQLGTVQFGSARHTLWEQDAWKLGWLSKELPPAVLGLSPTHLLLLCWAVTHSPPAILGLSPTHRTPTCVGRSGAAAFVSHGVQEIRDLSASPPSWPLPITTSFTSPFLRVPSVHLIPAALKSPRSVC</sequence>
<evidence type="ECO:0000256" key="1">
    <source>
        <dbReference type="SAM" id="MobiDB-lite"/>
    </source>
</evidence>
<reference evidence="3" key="1">
    <citation type="submission" date="2025-08" db="UniProtKB">
        <authorList>
            <consortium name="RefSeq"/>
        </authorList>
    </citation>
    <scope>IDENTIFICATION</scope>
</reference>
<dbReference type="AlphaFoldDB" id="A0A6J0I6W5"/>
<feature type="region of interest" description="Disordered" evidence="1">
    <location>
        <begin position="1"/>
        <end position="117"/>
    </location>
</feature>
<accession>A0A6J0I6W5</accession>
<dbReference type="RefSeq" id="XP_017682397.1">
    <property type="nucleotide sequence ID" value="XM_017826908.1"/>
</dbReference>
<gene>
    <name evidence="3" type="primary">LOC108503161</name>
</gene>
<protein>
    <submittedName>
        <fullName evidence="3">Uncharacterized protein LOC108503161</fullName>
    </submittedName>
</protein>
<keyword evidence="2" id="KW-1185">Reference proteome</keyword>